<keyword evidence="2 9" id="KW-1003">Cell membrane</keyword>
<name>A0ABX7PTJ4_9BACT</name>
<reference evidence="10 11" key="1">
    <citation type="submission" date="2020-12" db="EMBL/GenBank/DDBJ databases">
        <authorList>
            <person name="Awala S.I."/>
            <person name="Gwak J.-H."/>
            <person name="Kim S.-J."/>
            <person name="Rhee S.-K."/>
        </authorList>
    </citation>
    <scope>NUCLEOTIDE SEQUENCE [LARGE SCALE GENOMIC DNA]</scope>
    <source>
        <strain evidence="10 11">IT5</strain>
    </source>
</reference>
<keyword evidence="3 9" id="KW-0633">Potassium transport</keyword>
<proteinExistence type="inferred from homology"/>
<dbReference type="PANTHER" id="PTHR30607:SF2">
    <property type="entry name" value="POTASSIUM-TRANSPORTING ATPASE POTASSIUM-BINDING SUBUNIT"/>
    <property type="match status" value="1"/>
</dbReference>
<feature type="transmembrane region" description="Helical" evidence="9">
    <location>
        <begin position="294"/>
        <end position="313"/>
    </location>
</feature>
<keyword evidence="7 9" id="KW-0406">Ion transport</keyword>
<feature type="transmembrane region" description="Helical" evidence="9">
    <location>
        <begin position="131"/>
        <end position="157"/>
    </location>
</feature>
<protein>
    <recommendedName>
        <fullName evidence="9">Potassium-transporting ATPase potassium-binding subunit</fullName>
    </recommendedName>
    <alternativeName>
        <fullName evidence="9">ATP phosphohydrolase [potassium-transporting] A chain</fullName>
    </alternativeName>
    <alternativeName>
        <fullName evidence="9">Potassium-binding and translocating subunit A</fullName>
    </alternativeName>
    <alternativeName>
        <fullName evidence="9">Potassium-translocating ATPase A chain</fullName>
    </alternativeName>
</protein>
<feature type="transmembrane region" description="Helical" evidence="9">
    <location>
        <begin position="428"/>
        <end position="447"/>
    </location>
</feature>
<comment type="function">
    <text evidence="9">Part of the high-affinity ATP-driven potassium transport (or Kdp) system, which catalyzes the hydrolysis of ATP coupled with the electrogenic transport of potassium into the cytoplasm. This subunit binds the extracellular potassium ions and delivers the ions to the membrane domain of KdpB through an intramembrane tunnel.</text>
</comment>
<dbReference type="InterPro" id="IPR004623">
    <property type="entry name" value="KdpA"/>
</dbReference>
<keyword evidence="4 9" id="KW-0812">Transmembrane</keyword>
<dbReference type="Proteomes" id="UP000663088">
    <property type="component" value="Chromosome"/>
</dbReference>
<dbReference type="EMBL" id="CP065956">
    <property type="protein sequence ID" value="QSR86003.1"/>
    <property type="molecule type" value="Genomic_DNA"/>
</dbReference>
<dbReference type="PANTHER" id="PTHR30607">
    <property type="entry name" value="POTASSIUM-TRANSPORTING ATPASE A CHAIN"/>
    <property type="match status" value="1"/>
</dbReference>
<comment type="similarity">
    <text evidence="9">Belongs to the KdpA family.</text>
</comment>
<organism evidence="10 11">
    <name type="scientific">Candidatus Methylacidiphilum infernorum</name>
    <dbReference type="NCBI Taxonomy" id="511746"/>
    <lineage>
        <taxon>Bacteria</taxon>
        <taxon>Pseudomonadati</taxon>
        <taxon>Verrucomicrobiota</taxon>
        <taxon>Methylacidiphilae</taxon>
        <taxon>Methylacidiphilales</taxon>
        <taxon>Methylacidiphilaceae</taxon>
        <taxon>Methylacidiphilum (ex Ratnadevi et al. 2023)</taxon>
    </lineage>
</organism>
<evidence type="ECO:0000256" key="3">
    <source>
        <dbReference type="ARBA" id="ARBA00022538"/>
    </source>
</evidence>
<evidence type="ECO:0000256" key="5">
    <source>
        <dbReference type="ARBA" id="ARBA00022958"/>
    </source>
</evidence>
<dbReference type="RefSeq" id="WP_206843892.1">
    <property type="nucleotide sequence ID" value="NZ_CP065956.1"/>
</dbReference>
<evidence type="ECO:0000256" key="8">
    <source>
        <dbReference type="ARBA" id="ARBA00023136"/>
    </source>
</evidence>
<evidence type="ECO:0000313" key="11">
    <source>
        <dbReference type="Proteomes" id="UP000663088"/>
    </source>
</evidence>
<dbReference type="NCBIfam" id="TIGR00680">
    <property type="entry name" value="kdpA"/>
    <property type="match status" value="1"/>
</dbReference>
<comment type="subunit">
    <text evidence="9">The system is composed of three essential subunits: KdpA, KdpB and KdpC.</text>
</comment>
<evidence type="ECO:0000313" key="10">
    <source>
        <dbReference type="EMBL" id="QSR86003.1"/>
    </source>
</evidence>
<dbReference type="HAMAP" id="MF_00275">
    <property type="entry name" value="KdpA"/>
    <property type="match status" value="1"/>
</dbReference>
<evidence type="ECO:0000256" key="4">
    <source>
        <dbReference type="ARBA" id="ARBA00022692"/>
    </source>
</evidence>
<evidence type="ECO:0000256" key="9">
    <source>
        <dbReference type="HAMAP-Rule" id="MF_00275"/>
    </source>
</evidence>
<feature type="transmembrane region" description="Helical" evidence="9">
    <location>
        <begin position="492"/>
        <end position="514"/>
    </location>
</feature>
<keyword evidence="11" id="KW-1185">Reference proteome</keyword>
<feature type="transmembrane region" description="Helical" evidence="9">
    <location>
        <begin position="178"/>
        <end position="199"/>
    </location>
</feature>
<keyword evidence="1 9" id="KW-0813">Transport</keyword>
<evidence type="ECO:0000256" key="7">
    <source>
        <dbReference type="ARBA" id="ARBA00023065"/>
    </source>
</evidence>
<evidence type="ECO:0000256" key="6">
    <source>
        <dbReference type="ARBA" id="ARBA00022989"/>
    </source>
</evidence>
<evidence type="ECO:0000256" key="2">
    <source>
        <dbReference type="ARBA" id="ARBA00022475"/>
    </source>
</evidence>
<gene>
    <name evidence="9 10" type="primary">kdpA</name>
    <name evidence="10" type="ORF">EM20IM_05655</name>
</gene>
<comment type="subcellular location">
    <subcellularLocation>
        <location evidence="9">Cell membrane</location>
        <topology evidence="9">Multi-pass membrane protein</topology>
    </subcellularLocation>
</comment>
<keyword evidence="5 9" id="KW-0630">Potassium</keyword>
<accession>A0ABX7PTJ4</accession>
<evidence type="ECO:0000256" key="1">
    <source>
        <dbReference type="ARBA" id="ARBA00022448"/>
    </source>
</evidence>
<keyword evidence="8 9" id="KW-0472">Membrane</keyword>
<dbReference type="Pfam" id="PF03814">
    <property type="entry name" value="KdpA"/>
    <property type="match status" value="1"/>
</dbReference>
<feature type="transmembrane region" description="Helical" evidence="9">
    <location>
        <begin position="535"/>
        <end position="557"/>
    </location>
</feature>
<dbReference type="PIRSF" id="PIRSF001294">
    <property type="entry name" value="K_ATPaseA"/>
    <property type="match status" value="1"/>
</dbReference>
<sequence length="574" mass="62403">MNTSPGIELGLFIGLLALFNIPLGTHLYKVLDKEGKTVFDPILKPLENLTYKLCSIDRSKEQSWIEYAVSLLCFNFVGILMSYLILRLQSILPLNPEKIGPMAPHIAFNTAISFATNTNWQSYVPEKQVSYFAQMFGLAVPNFTSAATGIAAAAALVRGIVRTEMKTVGNCWVDLIRIHYYLLLPLSLFIAIILLSQGVPQNFNAYVSYIPLELKNSLTNLPVKLPQGPIASQEAIKLLGTNGGGFLNANSAHPYENPTPLSNFVEMLSIFLIPSALTYYFGLSCKNLGHGWSIWLTMTFCFLILTLSCFIFEQAGNPLFSSLGIKNQLNMEGKEMRFGIFDSSFFASVTTLASCGAVNSQHDSFQPLAGMIPLFNMGLGELIFGGVGSGLYGILLFVILSVFLFGLMIGRTPGYLGKRIGSYEIKMAVLALMIQYVLILGLSALALNSSWGTAALGNKGPHGLTEVLYAFTSTTENNGSAFGGLNATSKPFALLLGVAMFLGRYFVLIPILAIAGSLANQKRYASQTVFPTRGWLFISVLGATIFLLAALNFFPALTVGPILEHFMIGMGKSF</sequence>
<feature type="transmembrane region" description="Helical" evidence="9">
    <location>
        <begin position="6"/>
        <end position="28"/>
    </location>
</feature>
<feature type="transmembrane region" description="Helical" evidence="9">
    <location>
        <begin position="382"/>
        <end position="407"/>
    </location>
</feature>
<feature type="transmembrane region" description="Helical" evidence="9">
    <location>
        <begin position="64"/>
        <end position="86"/>
    </location>
</feature>
<keyword evidence="6 9" id="KW-1133">Transmembrane helix</keyword>
<feature type="transmembrane region" description="Helical" evidence="9">
    <location>
        <begin position="264"/>
        <end position="282"/>
    </location>
</feature>